<dbReference type="EC" id="5.3.1.9" evidence="4"/>
<comment type="pathway">
    <text evidence="4">Carbohydrate degradation; glycolysis; D-glyceraldehyde 3-phosphate and glycerone phosphate from D-glucose: step 2/4.</text>
</comment>
<dbReference type="GO" id="GO:0005829">
    <property type="term" value="C:cytosol"/>
    <property type="evidence" value="ECO:0007669"/>
    <property type="project" value="TreeGrafter"/>
</dbReference>
<dbReference type="Pfam" id="PF00342">
    <property type="entry name" value="PGI"/>
    <property type="match status" value="1"/>
</dbReference>
<keyword evidence="1 4" id="KW-0312">Gluconeogenesis</keyword>
<dbReference type="InterPro" id="IPR046348">
    <property type="entry name" value="SIS_dom_sf"/>
</dbReference>
<evidence type="ECO:0000256" key="1">
    <source>
        <dbReference type="ARBA" id="ARBA00022432"/>
    </source>
</evidence>
<dbReference type="GO" id="GO:0006094">
    <property type="term" value="P:gluconeogenesis"/>
    <property type="evidence" value="ECO:0007669"/>
    <property type="project" value="UniProtKB-KW"/>
</dbReference>
<dbReference type="GO" id="GO:0006096">
    <property type="term" value="P:glycolytic process"/>
    <property type="evidence" value="ECO:0007669"/>
    <property type="project" value="UniProtKB-UniPathway"/>
</dbReference>
<dbReference type="STRING" id="945713.IALB_2690"/>
<evidence type="ECO:0000256" key="3">
    <source>
        <dbReference type="ARBA" id="ARBA00023235"/>
    </source>
</evidence>
<evidence type="ECO:0000313" key="6">
    <source>
        <dbReference type="Proteomes" id="UP000007394"/>
    </source>
</evidence>
<gene>
    <name evidence="5" type="primary">pgi</name>
    <name evidence="5" type="ordered locus">IALB_2690</name>
</gene>
<keyword evidence="3 4" id="KW-0413">Isomerase</keyword>
<dbReference type="eggNOG" id="COG0166">
    <property type="taxonomic scope" value="Bacteria"/>
</dbReference>
<dbReference type="Proteomes" id="UP000007394">
    <property type="component" value="Chromosome"/>
</dbReference>
<dbReference type="SUPFAM" id="SSF53697">
    <property type="entry name" value="SIS domain"/>
    <property type="match status" value="1"/>
</dbReference>
<dbReference type="PROSITE" id="PS51463">
    <property type="entry name" value="P_GLUCOSE_ISOMERASE_3"/>
    <property type="match status" value="1"/>
</dbReference>
<dbReference type="OrthoDB" id="140919at2"/>
<comment type="catalytic activity">
    <reaction evidence="4">
        <text>alpha-D-glucose 6-phosphate = beta-D-fructose 6-phosphate</text>
        <dbReference type="Rhea" id="RHEA:11816"/>
        <dbReference type="ChEBI" id="CHEBI:57634"/>
        <dbReference type="ChEBI" id="CHEBI:58225"/>
        <dbReference type="EC" id="5.3.1.9"/>
    </reaction>
</comment>
<reference evidence="5 6" key="1">
    <citation type="journal article" date="2012" name="Front. Microbiol.">
        <title>Complete genome of Ignavibacterium album, a metabolically versatile, flagellated, facultative anaerobe from the phylum Chlorobi.</title>
        <authorList>
            <person name="Liu Z."/>
            <person name="Frigaard N.-U."/>
            <person name="Vogl K."/>
            <person name="Iino T."/>
            <person name="Ohkuma M."/>
            <person name="Overmann J."/>
            <person name="Bryant D.A."/>
        </authorList>
    </citation>
    <scope>NUCLEOTIDE SEQUENCE [LARGE SCALE GENOMIC DNA]</scope>
    <source>
        <strain evidence="6">DSM 19864 / JCM 16511 / NBRC 101810 / Mat9-16</strain>
    </source>
</reference>
<dbReference type="InterPro" id="IPR001672">
    <property type="entry name" value="G6P_Isomerase"/>
</dbReference>
<dbReference type="PRINTS" id="PR00662">
    <property type="entry name" value="G6PISOMERASE"/>
</dbReference>
<dbReference type="GO" id="GO:0004347">
    <property type="term" value="F:glucose-6-phosphate isomerase activity"/>
    <property type="evidence" value="ECO:0007669"/>
    <property type="project" value="UniProtKB-EC"/>
</dbReference>
<dbReference type="PATRIC" id="fig|945713.3.peg.2705"/>
<evidence type="ECO:0000313" key="5">
    <source>
        <dbReference type="EMBL" id="AFH50393.1"/>
    </source>
</evidence>
<sequence length="565" mass="63349">MNEDKMRTFNITGSLETAYKNAIQKLVDENIIERIWKKDFTVWNNDPTEISNRLGWLDCTSVTRKSFDEIHSFVNELKAEGIQNILLLGMGGSSLAPEVFSLVFGGISDIKLSILDSTHPEAVLEKTKNFNPEKTLYIVSTKSGGTVETISFMKYFYNYVLNELGKEKVTKHFAAITDPGSGLEQIAKELNFRKIFLNDPNIGGRFSALSLFGIVPAALVGVDIEKLFIRADSEVLLSKKSGIEIDRNNSALFGALIGVLTEQGKDKLTLVTSEKINTVGAWIEQLVAESTGKNNKGILPVDLEELLSPEYYGDDRVFIYLNLKGDNKKQNLIEKLIQAGFPVIEFELEDIYDLSKQFFLWEFATSIAGWYLGIQPFDQPNVEQAKVIARKILKDYQESGKLNLPEPSFSSNDLIIYSEEKIDKPESALELFLSECESGKNYVSIQAYVNPSWENFNLLQKLRTDILKKYKVATTLGFGPRFLHSTGQLHKGDSGNGLFIQIIDNPKTDVAIPDNALENKSSISFGVLIKAQAFGDRQALLDNKRKVITIEIKNSLEAFFQNLLN</sequence>
<dbReference type="GO" id="GO:0051156">
    <property type="term" value="P:glucose 6-phosphate metabolic process"/>
    <property type="evidence" value="ECO:0007669"/>
    <property type="project" value="TreeGrafter"/>
</dbReference>
<protein>
    <recommendedName>
        <fullName evidence="4">Glucose-6-phosphate isomerase</fullName>
        <ecNumber evidence="4">5.3.1.9</ecNumber>
    </recommendedName>
</protein>
<evidence type="ECO:0000256" key="4">
    <source>
        <dbReference type="RuleBase" id="RU000612"/>
    </source>
</evidence>
<keyword evidence="6" id="KW-1185">Reference proteome</keyword>
<dbReference type="HOGENOM" id="CLU_036298_0_0_10"/>
<evidence type="ECO:0000256" key="2">
    <source>
        <dbReference type="ARBA" id="ARBA00023152"/>
    </source>
</evidence>
<keyword evidence="2 4" id="KW-0324">Glycolysis</keyword>
<comment type="similarity">
    <text evidence="4">Belongs to the GPI family.</text>
</comment>
<dbReference type="GO" id="GO:0097367">
    <property type="term" value="F:carbohydrate derivative binding"/>
    <property type="evidence" value="ECO:0007669"/>
    <property type="project" value="InterPro"/>
</dbReference>
<accession>I0AN36</accession>
<dbReference type="EMBL" id="CP003418">
    <property type="protein sequence ID" value="AFH50393.1"/>
    <property type="molecule type" value="Genomic_DNA"/>
</dbReference>
<dbReference type="PANTHER" id="PTHR11469">
    <property type="entry name" value="GLUCOSE-6-PHOSPHATE ISOMERASE"/>
    <property type="match status" value="1"/>
</dbReference>
<dbReference type="Gene3D" id="3.40.50.10490">
    <property type="entry name" value="Glucose-6-phosphate isomerase like protein, domain 1"/>
    <property type="match status" value="3"/>
</dbReference>
<name>I0AN36_IGNAJ</name>
<dbReference type="UniPathway" id="UPA00109">
    <property type="reaction ID" value="UER00181"/>
</dbReference>
<dbReference type="AlphaFoldDB" id="I0AN36"/>
<proteinExistence type="inferred from homology"/>
<organism evidence="5 6">
    <name type="scientific">Ignavibacterium album (strain DSM 19864 / JCM 16511 / NBRC 101810 / Mat9-16)</name>
    <dbReference type="NCBI Taxonomy" id="945713"/>
    <lineage>
        <taxon>Bacteria</taxon>
        <taxon>Pseudomonadati</taxon>
        <taxon>Ignavibacteriota</taxon>
        <taxon>Ignavibacteria</taxon>
        <taxon>Ignavibacteriales</taxon>
        <taxon>Ignavibacteriaceae</taxon>
        <taxon>Ignavibacterium</taxon>
    </lineage>
</organism>
<dbReference type="KEGG" id="ial:IALB_2690"/>
<dbReference type="PANTHER" id="PTHR11469:SF1">
    <property type="entry name" value="GLUCOSE-6-PHOSPHATE ISOMERASE"/>
    <property type="match status" value="1"/>
</dbReference>
<dbReference type="GO" id="GO:0048029">
    <property type="term" value="F:monosaccharide binding"/>
    <property type="evidence" value="ECO:0007669"/>
    <property type="project" value="TreeGrafter"/>
</dbReference>